<keyword evidence="3" id="KW-0862">Zinc</keyword>
<name>A0A9P4MHS4_9PEZI</name>
<feature type="compositionally biased region" description="Low complexity" evidence="5">
    <location>
        <begin position="1074"/>
        <end position="1084"/>
    </location>
</feature>
<evidence type="ECO:0000256" key="2">
    <source>
        <dbReference type="ARBA" id="ARBA00022771"/>
    </source>
</evidence>
<evidence type="ECO:0000259" key="6">
    <source>
        <dbReference type="PROSITE" id="PS50089"/>
    </source>
</evidence>
<feature type="region of interest" description="Disordered" evidence="5">
    <location>
        <begin position="1005"/>
        <end position="1027"/>
    </location>
</feature>
<feature type="region of interest" description="Disordered" evidence="5">
    <location>
        <begin position="814"/>
        <end position="850"/>
    </location>
</feature>
<feature type="region of interest" description="Disordered" evidence="5">
    <location>
        <begin position="1063"/>
        <end position="1084"/>
    </location>
</feature>
<proteinExistence type="predicted"/>
<evidence type="ECO:0000313" key="7">
    <source>
        <dbReference type="EMBL" id="KAF2150314.1"/>
    </source>
</evidence>
<dbReference type="AlphaFoldDB" id="A0A9P4MHS4"/>
<dbReference type="GO" id="GO:0008270">
    <property type="term" value="F:zinc ion binding"/>
    <property type="evidence" value="ECO:0007669"/>
    <property type="project" value="UniProtKB-KW"/>
</dbReference>
<evidence type="ECO:0000256" key="3">
    <source>
        <dbReference type="ARBA" id="ARBA00022833"/>
    </source>
</evidence>
<comment type="caution">
    <text evidence="7">The sequence shown here is derived from an EMBL/GenBank/DDBJ whole genome shotgun (WGS) entry which is preliminary data.</text>
</comment>
<accession>A0A9P4MHS4</accession>
<evidence type="ECO:0000313" key="8">
    <source>
        <dbReference type="Proteomes" id="UP000799439"/>
    </source>
</evidence>
<keyword evidence="1" id="KW-0479">Metal-binding</keyword>
<feature type="region of interest" description="Disordered" evidence="5">
    <location>
        <begin position="33"/>
        <end position="60"/>
    </location>
</feature>
<keyword evidence="8" id="KW-1185">Reference proteome</keyword>
<evidence type="ECO:0000256" key="1">
    <source>
        <dbReference type="ARBA" id="ARBA00022723"/>
    </source>
</evidence>
<gene>
    <name evidence="7" type="ORF">K461DRAFT_322782</name>
</gene>
<organism evidence="7 8">
    <name type="scientific">Myriangium duriaei CBS 260.36</name>
    <dbReference type="NCBI Taxonomy" id="1168546"/>
    <lineage>
        <taxon>Eukaryota</taxon>
        <taxon>Fungi</taxon>
        <taxon>Dikarya</taxon>
        <taxon>Ascomycota</taxon>
        <taxon>Pezizomycotina</taxon>
        <taxon>Dothideomycetes</taxon>
        <taxon>Dothideomycetidae</taxon>
        <taxon>Myriangiales</taxon>
        <taxon>Myriangiaceae</taxon>
        <taxon>Myriangium</taxon>
    </lineage>
</organism>
<dbReference type="PROSITE" id="PS50089">
    <property type="entry name" value="ZF_RING_2"/>
    <property type="match status" value="1"/>
</dbReference>
<reference evidence="7" key="1">
    <citation type="journal article" date="2020" name="Stud. Mycol.">
        <title>101 Dothideomycetes genomes: a test case for predicting lifestyles and emergence of pathogens.</title>
        <authorList>
            <person name="Haridas S."/>
            <person name="Albert R."/>
            <person name="Binder M."/>
            <person name="Bloem J."/>
            <person name="Labutti K."/>
            <person name="Salamov A."/>
            <person name="Andreopoulos B."/>
            <person name="Baker S."/>
            <person name="Barry K."/>
            <person name="Bills G."/>
            <person name="Bluhm B."/>
            <person name="Cannon C."/>
            <person name="Castanera R."/>
            <person name="Culley D."/>
            <person name="Daum C."/>
            <person name="Ezra D."/>
            <person name="Gonzalez J."/>
            <person name="Henrissat B."/>
            <person name="Kuo A."/>
            <person name="Liang C."/>
            <person name="Lipzen A."/>
            <person name="Lutzoni F."/>
            <person name="Magnuson J."/>
            <person name="Mondo S."/>
            <person name="Nolan M."/>
            <person name="Ohm R."/>
            <person name="Pangilinan J."/>
            <person name="Park H.-J."/>
            <person name="Ramirez L."/>
            <person name="Alfaro M."/>
            <person name="Sun H."/>
            <person name="Tritt A."/>
            <person name="Yoshinaga Y."/>
            <person name="Zwiers L.-H."/>
            <person name="Turgeon B."/>
            <person name="Goodwin S."/>
            <person name="Spatafora J."/>
            <person name="Crous P."/>
            <person name="Grigoriev I."/>
        </authorList>
    </citation>
    <scope>NUCLEOTIDE SEQUENCE</scope>
    <source>
        <strain evidence="7">CBS 260.36</strain>
    </source>
</reference>
<dbReference type="InterPro" id="IPR001841">
    <property type="entry name" value="Znf_RING"/>
</dbReference>
<dbReference type="EMBL" id="ML996089">
    <property type="protein sequence ID" value="KAF2150314.1"/>
    <property type="molecule type" value="Genomic_DNA"/>
</dbReference>
<keyword evidence="2 4" id="KW-0863">Zinc-finger</keyword>
<feature type="region of interest" description="Disordered" evidence="5">
    <location>
        <begin position="949"/>
        <end position="990"/>
    </location>
</feature>
<feature type="domain" description="RING-type" evidence="6">
    <location>
        <begin position="704"/>
        <end position="748"/>
    </location>
</feature>
<dbReference type="InterPro" id="IPR017907">
    <property type="entry name" value="Znf_RING_CS"/>
</dbReference>
<sequence length="1084" mass="120152">MSTTFYRSLDSGTHDSGYRSPYLPTYPGMQHMPSTSAHFDSPGSWPAPRCPPPAQLHNSFTRDSLSPRQLLSDSNRQSLSLTIDPLLPQTPVSPTIRIDDFSPRYGAPRQPLGPPHALYLDTARDRLVPPSRDVFSTRVDETSLPEFVDQARFPGDTNGRPFRAATDRLRHRARMWFSPLQSFHGESYVMEHGTLANFIAQLPDPDFQHPSLVSILSMSKKAEQDCFESLLGDRRHSIYRTHETSLTVDLVMDPHTISSPEPIFYATCLISDELLLGSPPTEKGPAFDLLDRDNVTRVGFAPRHNPKATQECILDSVYGPTLYHSSRTIILATENTLNAKHEAVKTLFKMTSRYRNEKRRFDLPSVLIFLAVPDENIWKGTWNNETATSNFLADMQAMVEHEDCEDNFREAAGHQTGTGNNGEAKAWLDRHYHHFRVVQYPESRTHHQRSPQMASFRAEVENSLNKVLSSFGHPQTASSHHQAIREYLKHRCDNANRAADKIPSSLRQETDLKAFEKHAALALQHTFSLTLIQGDQREPMLAQIAMVFVTGALINVIGLHCSQGVLNRFSEFVGMAKKAMKKHVTSALPCAFMQGSRSCVLPHHGHGGRHEDTDGPLGDGSFQRQLSIEQAEGFLDMRMYQECSVLSSQLLPIFLESEWRAGTGQNIDLKRVAQDAISVHVRSLKALALLLTHSALDNISAQSCIYCFAGTPDSEVNFACGHNMCRNCVDFLRGFGRADLVTECPLHSFTAKDHIPYRPTHPSEVSDARTHLPAQDVAASQAMSPYLDSIGDTPSDPEVPIPNTNASLAALQRASPHEMVSHQNHSESSGAGGAVRLSVNPGAGHIPSRSIGVHEQIPSHVSKTIARRSVQEHQVSRPARPPRRTALERGLIRTLILLLDEERQDHSTEHMPTEQDYHSFTPSVEPYHRYSVQHTNPFLSLPGVEWDMTTNSSESPHPSSTTQGSFSFPPFSGTESSMPPGPVAGPSYDYVTQPPAAPLAFSGAERNVPASPMTGPSHIHPRRTTASPPVFHTPDWSMAPAPSDVSQYPYPAAFRMPSFSDNVSPFTPSPPSGSWPHGSAGWRM</sequence>
<feature type="compositionally biased region" description="Polar residues" evidence="5">
    <location>
        <begin position="949"/>
        <end position="966"/>
    </location>
</feature>
<dbReference type="PROSITE" id="PS00518">
    <property type="entry name" value="ZF_RING_1"/>
    <property type="match status" value="1"/>
</dbReference>
<protein>
    <recommendedName>
        <fullName evidence="6">RING-type domain-containing protein</fullName>
    </recommendedName>
</protein>
<evidence type="ECO:0000256" key="5">
    <source>
        <dbReference type="SAM" id="MobiDB-lite"/>
    </source>
</evidence>
<dbReference type="Proteomes" id="UP000799439">
    <property type="component" value="Unassembled WGS sequence"/>
</dbReference>
<evidence type="ECO:0000256" key="4">
    <source>
        <dbReference type="PROSITE-ProRule" id="PRU00175"/>
    </source>
</evidence>